<feature type="region of interest" description="Disordered" evidence="1">
    <location>
        <begin position="458"/>
        <end position="480"/>
    </location>
</feature>
<evidence type="ECO:0000256" key="1">
    <source>
        <dbReference type="SAM" id="MobiDB-lite"/>
    </source>
</evidence>
<feature type="compositionally biased region" description="Low complexity" evidence="1">
    <location>
        <begin position="662"/>
        <end position="681"/>
    </location>
</feature>
<feature type="region of interest" description="Disordered" evidence="1">
    <location>
        <begin position="631"/>
        <end position="681"/>
    </location>
</feature>
<feature type="region of interest" description="Disordered" evidence="1">
    <location>
        <begin position="1132"/>
        <end position="1189"/>
    </location>
</feature>
<accession>A0A979FJR7</accession>
<dbReference type="RefSeq" id="XP_047736514.1">
    <property type="nucleotide sequence ID" value="XM_047880558.1"/>
</dbReference>
<dbReference type="GeneID" id="108674604"/>
<keyword evidence="2" id="KW-0812">Transmembrane</keyword>
<organism evidence="3 4">
    <name type="scientific">Hyalella azteca</name>
    <name type="common">Amphipod</name>
    <dbReference type="NCBI Taxonomy" id="294128"/>
    <lineage>
        <taxon>Eukaryota</taxon>
        <taxon>Metazoa</taxon>
        <taxon>Ecdysozoa</taxon>
        <taxon>Arthropoda</taxon>
        <taxon>Crustacea</taxon>
        <taxon>Multicrustacea</taxon>
        <taxon>Malacostraca</taxon>
        <taxon>Eumalacostraca</taxon>
        <taxon>Peracarida</taxon>
        <taxon>Amphipoda</taxon>
        <taxon>Senticaudata</taxon>
        <taxon>Talitrida</taxon>
        <taxon>Talitroidea</taxon>
        <taxon>Hyalellidae</taxon>
        <taxon>Hyalella</taxon>
    </lineage>
</organism>
<evidence type="ECO:0000313" key="4">
    <source>
        <dbReference type="RefSeq" id="XP_047736514.1"/>
    </source>
</evidence>
<protein>
    <submittedName>
        <fullName evidence="4">Uncharacterized protein LOC108674604 isoform X1</fullName>
    </submittedName>
</protein>
<evidence type="ECO:0000313" key="3">
    <source>
        <dbReference type="Proteomes" id="UP000694843"/>
    </source>
</evidence>
<name>A0A979FJR7_HYAAZ</name>
<keyword evidence="2" id="KW-1133">Transmembrane helix</keyword>
<feature type="transmembrane region" description="Helical" evidence="2">
    <location>
        <begin position="72"/>
        <end position="94"/>
    </location>
</feature>
<feature type="compositionally biased region" description="Low complexity" evidence="1">
    <location>
        <begin position="1053"/>
        <end position="1065"/>
    </location>
</feature>
<dbReference type="Proteomes" id="UP000694843">
    <property type="component" value="Unplaced"/>
</dbReference>
<feature type="compositionally biased region" description="Low complexity" evidence="1">
    <location>
        <begin position="842"/>
        <end position="861"/>
    </location>
</feature>
<keyword evidence="3" id="KW-1185">Reference proteome</keyword>
<sequence>MLWRVGAWLVGGGGGALLVAGATQAAVGAYCLATTPLFRTASNIWTGCLGMLAALLLLYCSWQRQTNRKARLILTVALIVLTVNVINMVIVQVAETGFFLSEEDRVYIVAMALEPQLKLAVWLSTGATCVALVASFIVAQVVFCLSIRSPVHLKGHFSLASRYNISSFNSAPKDNFSEELSQSREDDETVPRNRQVVLPRLGLDGKSRFFPPSRLRATQDYNSSSMLSPDFDTLTTLENSLPSTLNPKQPAAWVFSTDDDSSLYPMGLEHPFPGRKPPVRHSSFAMPRYAKVHQRPKRSQSFAQQRDLNIENILNGNYRKSYPVAMPALPRPKLIIPSIGQYSKPSKPVARSNSLQTTKSEMTRNEFTLSHKFQGCSLDELDSSSVLEVGSLASGKSSEPSLVDALVDLPSKCVHACQQLSRPVSRDNNESSEAESRVKMYSVYSFSSPTLNSMETLEKMSISSSSSDSPKANIPEPDYAKPRSLYYNQSLINYTIHSPRFEYQVSDRSEYSSANNSFVPNVGQGISTQESRSFLPRLTSVRTESNGNSAIGVNAENFYAMNDKNYKYHEEPNELEANTYASPRQEITDNYNGFKYHKEKSTPKFTTPSRYHDIRVTHFDSTPLPVIEENDKLSTDESSSQTDPKDNYEPARPGVVTPVPLIKPSVPTTPKPKTITITKNGITKPPRYSVLQKKIMNQKLNKNEEPETESKVLNTARTYGKNYSTDGRSFNSSGTNYDRELQDTNKRSRSHYEVAHQEAIGESDQLLGRIPSGEIRRNKIVLRVPSFRTAGCQTETYKPIRRRASCAQTNLSVAPKNKSYASSGYMTIGVGAGRLVNSANRSASQPQLSSSSSSGYSSPEVSSKEPSPHHSGPPSPSEKTSLKTEKPRRSKSNVTVIEINKSENTTLISTVAAAPPRPPKPVRLRHSAAADFSCQNFILPMQKRETYRTPVNEMFGFSAFSDNIFSLTEAVNPIIIQPPRHLRTLNSRPQALNRSSSVGVGTPRIIDVHPKRLADNDEPVSRAEVFAEEGRTSVLPRDRGLLAGQFNQRLRSRSPSESSSEGPSSNRWTDDLDWEIGTRWREEREKELVSKWSNDTGGRATAAYLASLELLASHYRHQALLNAKQLQKQKELLARQQRQQQQQDEESNESKSSMSEEVCSSPREGAPWRATIEQLRGSSLSDSRTTWRS</sequence>
<feature type="region of interest" description="Disordered" evidence="1">
    <location>
        <begin position="839"/>
        <end position="898"/>
    </location>
</feature>
<proteinExistence type="predicted"/>
<reference evidence="4" key="1">
    <citation type="submission" date="2025-08" db="UniProtKB">
        <authorList>
            <consortium name="RefSeq"/>
        </authorList>
    </citation>
    <scope>IDENTIFICATION</scope>
    <source>
        <tissue evidence="4">Whole organism</tissue>
    </source>
</reference>
<feature type="region of interest" description="Disordered" evidence="1">
    <location>
        <begin position="1045"/>
        <end position="1070"/>
    </location>
</feature>
<dbReference type="AlphaFoldDB" id="A0A979FJR7"/>
<feature type="transmembrane region" description="Helical" evidence="2">
    <location>
        <begin position="41"/>
        <end position="60"/>
    </location>
</feature>
<feature type="compositionally biased region" description="Low complexity" evidence="1">
    <location>
        <begin position="1150"/>
        <end position="1161"/>
    </location>
</feature>
<evidence type="ECO:0000256" key="2">
    <source>
        <dbReference type="SAM" id="Phobius"/>
    </source>
</evidence>
<feature type="compositionally biased region" description="Polar residues" evidence="1">
    <location>
        <begin position="1176"/>
        <end position="1189"/>
    </location>
</feature>
<gene>
    <name evidence="4" type="primary">LOC108674604</name>
</gene>
<dbReference type="OrthoDB" id="6375471at2759"/>
<keyword evidence="2" id="KW-0472">Membrane</keyword>